<protein>
    <submittedName>
        <fullName evidence="1">Uncharacterized protein</fullName>
    </submittedName>
</protein>
<gene>
    <name evidence="1" type="ORF">dnl_53880</name>
</gene>
<name>A0A975GIW0_9BACT</name>
<reference evidence="1" key="1">
    <citation type="journal article" date="2021" name="Microb. Physiol.">
        <title>Proteogenomic Insights into the Physiology of Marine, Sulfate-Reducing, Filamentous Desulfonema limicola and Desulfonema magnum.</title>
        <authorList>
            <person name="Schnaars V."/>
            <person name="Wohlbrand L."/>
            <person name="Scheve S."/>
            <person name="Hinrichs C."/>
            <person name="Reinhardt R."/>
            <person name="Rabus R."/>
        </authorList>
    </citation>
    <scope>NUCLEOTIDE SEQUENCE</scope>
    <source>
        <strain evidence="1">5ac10</strain>
    </source>
</reference>
<accession>A0A975GIW0</accession>
<proteinExistence type="predicted"/>
<keyword evidence="2" id="KW-1185">Reference proteome</keyword>
<sequence>MFIQKCLLPASFRQSSLNKSLLCFFNLLTNKNTRIKNDYMF</sequence>
<organism evidence="1 2">
    <name type="scientific">Desulfonema limicola</name>
    <dbReference type="NCBI Taxonomy" id="45656"/>
    <lineage>
        <taxon>Bacteria</taxon>
        <taxon>Pseudomonadati</taxon>
        <taxon>Thermodesulfobacteriota</taxon>
        <taxon>Desulfobacteria</taxon>
        <taxon>Desulfobacterales</taxon>
        <taxon>Desulfococcaceae</taxon>
        <taxon>Desulfonema</taxon>
    </lineage>
</organism>
<dbReference type="AlphaFoldDB" id="A0A975GIW0"/>
<dbReference type="EMBL" id="CP061799">
    <property type="protein sequence ID" value="QTA82995.1"/>
    <property type="molecule type" value="Genomic_DNA"/>
</dbReference>
<evidence type="ECO:0000313" key="2">
    <source>
        <dbReference type="Proteomes" id="UP000663720"/>
    </source>
</evidence>
<evidence type="ECO:0000313" key="1">
    <source>
        <dbReference type="EMBL" id="QTA82995.1"/>
    </source>
</evidence>
<dbReference type="KEGG" id="dli:dnl_53880"/>
<dbReference type="Proteomes" id="UP000663720">
    <property type="component" value="Chromosome"/>
</dbReference>